<keyword evidence="1" id="KW-0449">Lipoprotein</keyword>
<organism evidence="1 2">
    <name type="scientific">Tenacibaculum jejuense</name>
    <dbReference type="NCBI Taxonomy" id="584609"/>
    <lineage>
        <taxon>Bacteria</taxon>
        <taxon>Pseudomonadati</taxon>
        <taxon>Bacteroidota</taxon>
        <taxon>Flavobacteriia</taxon>
        <taxon>Flavobacteriales</taxon>
        <taxon>Flavobacteriaceae</taxon>
        <taxon>Tenacibaculum</taxon>
    </lineage>
</organism>
<reference evidence="1 2" key="1">
    <citation type="submission" date="2017-07" db="EMBL/GenBank/DDBJ databases">
        <authorList>
            <person name="Sun Z.S."/>
            <person name="Albrecht U."/>
            <person name="Echele G."/>
            <person name="Lee C.C."/>
        </authorList>
    </citation>
    <scope>NUCLEOTIDE SEQUENCE [LARGE SCALE GENOMIC DNA]</scope>
    <source>
        <strain evidence="2">type strain: KCTC 22618</strain>
    </source>
</reference>
<evidence type="ECO:0000313" key="1">
    <source>
        <dbReference type="EMBL" id="SNR16299.1"/>
    </source>
</evidence>
<keyword evidence="2" id="KW-1185">Reference proteome</keyword>
<dbReference type="InterPro" id="IPR008969">
    <property type="entry name" value="CarboxyPept-like_regulatory"/>
</dbReference>
<evidence type="ECO:0000313" key="2">
    <source>
        <dbReference type="Proteomes" id="UP000215214"/>
    </source>
</evidence>
<dbReference type="AlphaFoldDB" id="A0A238UAV0"/>
<sequence length="355" mass="41662">MKRNKSFFIVLSLSIFIFTRCISFNNDNQPRIEGDIIDEAGNPITHVELFYRDSLISTKTDANGHYQFNTSRTLFLKFKKEGYHTRSAKIENFSENEQYHFRDVVLKKKGTNTIEYEKISLNKKHENVPAEFSGKVENLFSNPLQNVTVTLTDSLKKEKIVSSHFRFKKYRTNFILEKEGYDTVDVSIPYYKSKDHNITLINKDQKKQGIYLVKSNELIPLPQAKLLYTTEKKIGRILWGGNFGYNIRKFFYPKKIKEFKIEKDSLIRFIVFDPVFASYLYKAKENDNYLGTADYKYSASPISKGYVDTEVVYPNKESFYYRGKNKARVIEFTPDSTGNYVFINSQTKKGYYFSY</sequence>
<proteinExistence type="predicted"/>
<dbReference type="Gene3D" id="2.60.40.1120">
    <property type="entry name" value="Carboxypeptidase-like, regulatory domain"/>
    <property type="match status" value="1"/>
</dbReference>
<protein>
    <submittedName>
        <fullName evidence="1">Probable lipoprotein</fullName>
    </submittedName>
</protein>
<gene>
    <name evidence="1" type="ORF">TJEJU_2616</name>
</gene>
<dbReference type="KEGG" id="tje:TJEJU_2616"/>
<dbReference type="Proteomes" id="UP000215214">
    <property type="component" value="Chromosome TJEJU"/>
</dbReference>
<dbReference type="SUPFAM" id="SSF49464">
    <property type="entry name" value="Carboxypeptidase regulatory domain-like"/>
    <property type="match status" value="1"/>
</dbReference>
<dbReference type="EMBL" id="LT899436">
    <property type="protein sequence ID" value="SNR16299.1"/>
    <property type="molecule type" value="Genomic_DNA"/>
</dbReference>
<dbReference type="RefSeq" id="WP_095072729.1">
    <property type="nucleotide sequence ID" value="NZ_LT899436.1"/>
</dbReference>
<dbReference type="OrthoDB" id="1416330at2"/>
<name>A0A238UAV0_9FLAO</name>
<accession>A0A238UAV0</accession>